<accession>A0ABD0L710</accession>
<evidence type="ECO:0000313" key="2">
    <source>
        <dbReference type="Proteomes" id="UP001519460"/>
    </source>
</evidence>
<protein>
    <submittedName>
        <fullName evidence="1">Uncharacterized protein</fullName>
    </submittedName>
</protein>
<name>A0ABD0L710_9CAEN</name>
<dbReference type="EMBL" id="JACVVK020000077">
    <property type="protein sequence ID" value="KAK7495157.1"/>
    <property type="molecule type" value="Genomic_DNA"/>
</dbReference>
<sequence>MCHAAGLSLRRLPPAAHQRKCLSTSKNSLPLAARCEAWTCELYLCTPDRDATGLLQARPAGPLSGKKDAFAESS</sequence>
<organism evidence="1 2">
    <name type="scientific">Batillaria attramentaria</name>
    <dbReference type="NCBI Taxonomy" id="370345"/>
    <lineage>
        <taxon>Eukaryota</taxon>
        <taxon>Metazoa</taxon>
        <taxon>Spiralia</taxon>
        <taxon>Lophotrochozoa</taxon>
        <taxon>Mollusca</taxon>
        <taxon>Gastropoda</taxon>
        <taxon>Caenogastropoda</taxon>
        <taxon>Sorbeoconcha</taxon>
        <taxon>Cerithioidea</taxon>
        <taxon>Batillariidae</taxon>
        <taxon>Batillaria</taxon>
    </lineage>
</organism>
<reference evidence="1 2" key="1">
    <citation type="journal article" date="2023" name="Sci. Data">
        <title>Genome assembly of the Korean intertidal mud-creeper Batillaria attramentaria.</title>
        <authorList>
            <person name="Patra A.K."/>
            <person name="Ho P.T."/>
            <person name="Jun S."/>
            <person name="Lee S.J."/>
            <person name="Kim Y."/>
            <person name="Won Y.J."/>
        </authorList>
    </citation>
    <scope>NUCLEOTIDE SEQUENCE [LARGE SCALE GENOMIC DNA]</scope>
    <source>
        <strain evidence="1">Wonlab-2016</strain>
    </source>
</reference>
<dbReference type="AlphaFoldDB" id="A0ABD0L710"/>
<dbReference type="Proteomes" id="UP001519460">
    <property type="component" value="Unassembled WGS sequence"/>
</dbReference>
<keyword evidence="2" id="KW-1185">Reference proteome</keyword>
<gene>
    <name evidence="1" type="ORF">BaRGS_00013567</name>
</gene>
<evidence type="ECO:0000313" key="1">
    <source>
        <dbReference type="EMBL" id="KAK7495157.1"/>
    </source>
</evidence>
<proteinExistence type="predicted"/>
<comment type="caution">
    <text evidence="1">The sequence shown here is derived from an EMBL/GenBank/DDBJ whole genome shotgun (WGS) entry which is preliminary data.</text>
</comment>